<evidence type="ECO:0000259" key="1">
    <source>
        <dbReference type="Pfam" id="PF02714"/>
    </source>
</evidence>
<dbReference type="Gramene" id="A02p21230.2_BraZ1">
    <property type="protein sequence ID" value="A02p21230.2_BraZ1.CDS"/>
    <property type="gene ID" value="A02g21230.2_BraZ1"/>
</dbReference>
<feature type="domain" description="CSC1/OSCA1-like 7TM region" evidence="1">
    <location>
        <begin position="3"/>
        <end position="50"/>
    </location>
</feature>
<dbReference type="Pfam" id="PF02714">
    <property type="entry name" value="RSN1_7TM"/>
    <property type="match status" value="1"/>
</dbReference>
<dbReference type="EMBL" id="LR031573">
    <property type="protein sequence ID" value="VDC88094.1"/>
    <property type="molecule type" value="Genomic_DNA"/>
</dbReference>
<organism evidence="3">
    <name type="scientific">Brassica campestris</name>
    <name type="common">Field mustard</name>
    <dbReference type="NCBI Taxonomy" id="3711"/>
    <lineage>
        <taxon>Eukaryota</taxon>
        <taxon>Viridiplantae</taxon>
        <taxon>Streptophyta</taxon>
        <taxon>Embryophyta</taxon>
        <taxon>Tracheophyta</taxon>
        <taxon>Spermatophyta</taxon>
        <taxon>Magnoliopsida</taxon>
        <taxon>eudicotyledons</taxon>
        <taxon>Gunneridae</taxon>
        <taxon>Pentapetalae</taxon>
        <taxon>rosids</taxon>
        <taxon>malvids</taxon>
        <taxon>Brassicales</taxon>
        <taxon>Brassicaceae</taxon>
        <taxon>Brassiceae</taxon>
        <taxon>Brassica</taxon>
    </lineage>
</organism>
<gene>
    <name evidence="3" type="ORF">BRAA02T06649Z</name>
    <name evidence="2" type="ORF">BRAPAZ1V2_A02P21230.2</name>
</gene>
<protein>
    <recommendedName>
        <fullName evidence="1">CSC1/OSCA1-like 7TM region domain-containing protein</fullName>
    </recommendedName>
</protein>
<sequence length="54" mass="5704">MCVLATVFSGSALYKLSVVLDPKEILVKLAVAVPAQASFFIACVVTTGWTDTLD</sequence>
<dbReference type="InterPro" id="IPR003864">
    <property type="entry name" value="CSC1/OSCA1-like_7TM"/>
</dbReference>
<name>A0A3P6AL71_BRACM</name>
<evidence type="ECO:0000313" key="3">
    <source>
        <dbReference type="EMBL" id="VDC88094.1"/>
    </source>
</evidence>
<accession>A0A3P6AL71</accession>
<reference evidence="3" key="1">
    <citation type="submission" date="2018-11" db="EMBL/GenBank/DDBJ databases">
        <authorList>
            <consortium name="Genoscope - CEA"/>
            <person name="William W."/>
        </authorList>
    </citation>
    <scope>NUCLEOTIDE SEQUENCE</scope>
</reference>
<dbReference type="EMBL" id="LS974618">
    <property type="protein sequence ID" value="CAG7893171.1"/>
    <property type="molecule type" value="Genomic_DNA"/>
</dbReference>
<proteinExistence type="predicted"/>
<dbReference type="AlphaFoldDB" id="A0A3P6AL71"/>
<evidence type="ECO:0000313" key="2">
    <source>
        <dbReference type="EMBL" id="CAG7893171.1"/>
    </source>
</evidence>
<dbReference type="Proteomes" id="UP000694005">
    <property type="component" value="Chromosome A02"/>
</dbReference>